<evidence type="ECO:0000313" key="3">
    <source>
        <dbReference type="Proteomes" id="UP000315700"/>
    </source>
</evidence>
<sequence>MITPLKPTPALIHDFLARQRELPFTYQAVGSTRTSPPEGHDVDHTRVSLGKGEAAFEAGRLALQQWKQFDLDWVTAGPTDTPVEVGQPIAVWARKFGLYWVNACRIVYVQAEEGPLTRFGFAYGTLPGHVEAGEERFLVEWNRQTDEVFYDILAFSRPRHPLIRLAYPLMRRQQRRFARDSAAAMQAVVTGGRAE</sequence>
<dbReference type="Pfam" id="PF09348">
    <property type="entry name" value="DUF1990"/>
    <property type="match status" value="1"/>
</dbReference>
<protein>
    <recommendedName>
        <fullName evidence="1">DUF1990 domain-containing protein</fullName>
    </recommendedName>
</protein>
<organism evidence="2 3">
    <name type="scientific">Caulifigura coniformis</name>
    <dbReference type="NCBI Taxonomy" id="2527983"/>
    <lineage>
        <taxon>Bacteria</taxon>
        <taxon>Pseudomonadati</taxon>
        <taxon>Planctomycetota</taxon>
        <taxon>Planctomycetia</taxon>
        <taxon>Planctomycetales</taxon>
        <taxon>Planctomycetaceae</taxon>
        <taxon>Caulifigura</taxon>
    </lineage>
</organism>
<dbReference type="InParanoid" id="A0A517SK09"/>
<evidence type="ECO:0000259" key="1">
    <source>
        <dbReference type="Pfam" id="PF09348"/>
    </source>
</evidence>
<dbReference type="PANTHER" id="PTHR34202:SF1">
    <property type="entry name" value="UPF0548 PROTEIN"/>
    <property type="match status" value="1"/>
</dbReference>
<feature type="domain" description="DUF1990" evidence="1">
    <location>
        <begin position="25"/>
        <end position="183"/>
    </location>
</feature>
<gene>
    <name evidence="2" type="ORF">Pan44_45170</name>
</gene>
<evidence type="ECO:0000313" key="2">
    <source>
        <dbReference type="EMBL" id="QDT56463.1"/>
    </source>
</evidence>
<dbReference type="KEGG" id="ccos:Pan44_45170"/>
<dbReference type="OrthoDB" id="120660at2"/>
<dbReference type="PANTHER" id="PTHR34202">
    <property type="entry name" value="UPF0548 PROTEIN"/>
    <property type="match status" value="1"/>
</dbReference>
<dbReference type="InterPro" id="IPR018960">
    <property type="entry name" value="DUF1990"/>
</dbReference>
<keyword evidence="3" id="KW-1185">Reference proteome</keyword>
<dbReference type="InterPro" id="IPR014457">
    <property type="entry name" value="UCP010260"/>
</dbReference>
<reference evidence="2 3" key="1">
    <citation type="submission" date="2019-02" db="EMBL/GenBank/DDBJ databases">
        <title>Deep-cultivation of Planctomycetes and their phenomic and genomic characterization uncovers novel biology.</title>
        <authorList>
            <person name="Wiegand S."/>
            <person name="Jogler M."/>
            <person name="Boedeker C."/>
            <person name="Pinto D."/>
            <person name="Vollmers J."/>
            <person name="Rivas-Marin E."/>
            <person name="Kohn T."/>
            <person name="Peeters S.H."/>
            <person name="Heuer A."/>
            <person name="Rast P."/>
            <person name="Oberbeckmann S."/>
            <person name="Bunk B."/>
            <person name="Jeske O."/>
            <person name="Meyerdierks A."/>
            <person name="Storesund J.E."/>
            <person name="Kallscheuer N."/>
            <person name="Luecker S."/>
            <person name="Lage O.M."/>
            <person name="Pohl T."/>
            <person name="Merkel B.J."/>
            <person name="Hornburger P."/>
            <person name="Mueller R.-W."/>
            <person name="Bruemmer F."/>
            <person name="Labrenz M."/>
            <person name="Spormann A.M."/>
            <person name="Op den Camp H."/>
            <person name="Overmann J."/>
            <person name="Amann R."/>
            <person name="Jetten M.S.M."/>
            <person name="Mascher T."/>
            <person name="Medema M.H."/>
            <person name="Devos D.P."/>
            <person name="Kaster A.-K."/>
            <person name="Ovreas L."/>
            <person name="Rohde M."/>
            <person name="Galperin M.Y."/>
            <person name="Jogler C."/>
        </authorList>
    </citation>
    <scope>NUCLEOTIDE SEQUENCE [LARGE SCALE GENOMIC DNA]</scope>
    <source>
        <strain evidence="2 3">Pan44</strain>
    </source>
</reference>
<accession>A0A517SK09</accession>
<dbReference type="Proteomes" id="UP000315700">
    <property type="component" value="Chromosome"/>
</dbReference>
<dbReference type="AlphaFoldDB" id="A0A517SK09"/>
<proteinExistence type="predicted"/>
<dbReference type="PIRSF" id="PIRSF010260">
    <property type="entry name" value="UCP010260"/>
    <property type="match status" value="1"/>
</dbReference>
<name>A0A517SK09_9PLAN</name>
<dbReference type="EMBL" id="CP036271">
    <property type="protein sequence ID" value="QDT56463.1"/>
    <property type="molecule type" value="Genomic_DNA"/>
</dbReference>
<dbReference type="RefSeq" id="WP_145033938.1">
    <property type="nucleotide sequence ID" value="NZ_CP036271.1"/>
</dbReference>